<name>A0AA40S7B8_9HYPH</name>
<comment type="caution">
    <text evidence="1">The sequence shown here is derived from an EMBL/GenBank/DDBJ whole genome shotgun (WGS) entry which is preliminary data.</text>
</comment>
<keyword evidence="2" id="KW-1185">Reference proteome</keyword>
<protein>
    <submittedName>
        <fullName evidence="1">Uncharacterized protein</fullName>
    </submittedName>
</protein>
<evidence type="ECO:0000313" key="1">
    <source>
        <dbReference type="EMBL" id="MBA8915790.1"/>
    </source>
</evidence>
<gene>
    <name evidence="1" type="ORF">HNR51_004900</name>
</gene>
<reference evidence="1 2" key="1">
    <citation type="submission" date="2020-08" db="EMBL/GenBank/DDBJ databases">
        <title>Genomic Encyclopedia of Type Strains, Phase IV (KMG-IV): sequencing the most valuable type-strain genomes for metagenomic binning, comparative biology and taxonomic classification.</title>
        <authorList>
            <person name="Goeker M."/>
        </authorList>
    </citation>
    <scope>NUCLEOTIDE SEQUENCE [LARGE SCALE GENOMIC DNA]</scope>
    <source>
        <strain evidence="1 2">DSM 11490</strain>
    </source>
</reference>
<evidence type="ECO:0000313" key="2">
    <source>
        <dbReference type="Proteomes" id="UP000543554"/>
    </source>
</evidence>
<dbReference type="EMBL" id="JACJIB010000010">
    <property type="protein sequence ID" value="MBA8915790.1"/>
    <property type="molecule type" value="Genomic_DNA"/>
</dbReference>
<accession>A0AA40S7B8</accession>
<organism evidence="1 2">
    <name type="scientific">Methylorubrum thiocyanatum</name>
    <dbReference type="NCBI Taxonomy" id="47958"/>
    <lineage>
        <taxon>Bacteria</taxon>
        <taxon>Pseudomonadati</taxon>
        <taxon>Pseudomonadota</taxon>
        <taxon>Alphaproteobacteria</taxon>
        <taxon>Hyphomicrobiales</taxon>
        <taxon>Methylobacteriaceae</taxon>
        <taxon>Methylorubrum</taxon>
    </lineage>
</organism>
<proteinExistence type="predicted"/>
<dbReference type="AlphaFoldDB" id="A0AA40S7B8"/>
<dbReference type="RefSeq" id="WP_182556617.1">
    <property type="nucleotide sequence ID" value="NZ_BPRF01000013.1"/>
</dbReference>
<sequence length="87" mass="9082">MTTTNAPVTIAGIALGAPNSYVAQIDTANEAELVACLRKLPAEDFIAGMQALTNYLHTLDQGMVVDRYVTVLVEMAGGQAGEDAVSI</sequence>
<dbReference type="Proteomes" id="UP000543554">
    <property type="component" value="Unassembled WGS sequence"/>
</dbReference>